<keyword evidence="3" id="KW-1185">Reference proteome</keyword>
<feature type="transmembrane region" description="Helical" evidence="1">
    <location>
        <begin position="37"/>
        <end position="59"/>
    </location>
</feature>
<reference evidence="2" key="2">
    <citation type="submission" date="2020-09" db="EMBL/GenBank/DDBJ databases">
        <authorList>
            <person name="Sun Q."/>
            <person name="Sedlacek I."/>
        </authorList>
    </citation>
    <scope>NUCLEOTIDE SEQUENCE</scope>
    <source>
        <strain evidence="2">CCM 7897</strain>
    </source>
</reference>
<dbReference type="Proteomes" id="UP000606044">
    <property type="component" value="Unassembled WGS sequence"/>
</dbReference>
<dbReference type="InterPro" id="IPR046740">
    <property type="entry name" value="DUF6790"/>
</dbReference>
<evidence type="ECO:0000313" key="2">
    <source>
        <dbReference type="EMBL" id="GGF87998.1"/>
    </source>
</evidence>
<dbReference type="EMBL" id="BMCT01000012">
    <property type="protein sequence ID" value="GGF87998.1"/>
    <property type="molecule type" value="Genomic_DNA"/>
</dbReference>
<comment type="caution">
    <text evidence="2">The sequence shown here is derived from an EMBL/GenBank/DDBJ whole genome shotgun (WGS) entry which is preliminary data.</text>
</comment>
<dbReference type="AlphaFoldDB" id="A0A917CG55"/>
<feature type="transmembrane region" description="Helical" evidence="1">
    <location>
        <begin position="79"/>
        <end position="96"/>
    </location>
</feature>
<keyword evidence="1" id="KW-0472">Membrane</keyword>
<organism evidence="2 3">
    <name type="scientific">Azorhizobium oxalatiphilum</name>
    <dbReference type="NCBI Taxonomy" id="980631"/>
    <lineage>
        <taxon>Bacteria</taxon>
        <taxon>Pseudomonadati</taxon>
        <taxon>Pseudomonadota</taxon>
        <taxon>Alphaproteobacteria</taxon>
        <taxon>Hyphomicrobiales</taxon>
        <taxon>Xanthobacteraceae</taxon>
        <taxon>Azorhizobium</taxon>
    </lineage>
</organism>
<feature type="transmembrane region" description="Helical" evidence="1">
    <location>
        <begin position="137"/>
        <end position="155"/>
    </location>
</feature>
<feature type="transmembrane region" description="Helical" evidence="1">
    <location>
        <begin position="103"/>
        <end position="125"/>
    </location>
</feature>
<keyword evidence="1" id="KW-0812">Transmembrane</keyword>
<reference evidence="2" key="1">
    <citation type="journal article" date="2014" name="Int. J. Syst. Evol. Microbiol.">
        <title>Complete genome sequence of Corynebacterium casei LMG S-19264T (=DSM 44701T), isolated from a smear-ripened cheese.</title>
        <authorList>
            <consortium name="US DOE Joint Genome Institute (JGI-PGF)"/>
            <person name="Walter F."/>
            <person name="Albersmeier A."/>
            <person name="Kalinowski J."/>
            <person name="Ruckert C."/>
        </authorList>
    </citation>
    <scope>NUCLEOTIDE SEQUENCE</scope>
    <source>
        <strain evidence="2">CCM 7897</strain>
    </source>
</reference>
<feature type="transmembrane region" description="Helical" evidence="1">
    <location>
        <begin position="6"/>
        <end position="25"/>
    </location>
</feature>
<keyword evidence="1" id="KW-1133">Transmembrane helix</keyword>
<name>A0A917CG55_9HYPH</name>
<protein>
    <submittedName>
        <fullName evidence="2">Uncharacterized protein</fullName>
    </submittedName>
</protein>
<evidence type="ECO:0000313" key="3">
    <source>
        <dbReference type="Proteomes" id="UP000606044"/>
    </source>
</evidence>
<proteinExistence type="predicted"/>
<accession>A0A917CG55</accession>
<evidence type="ECO:0000256" key="1">
    <source>
        <dbReference type="SAM" id="Phobius"/>
    </source>
</evidence>
<gene>
    <name evidence="2" type="ORF">GCM10007301_54910</name>
</gene>
<dbReference type="Pfam" id="PF20589">
    <property type="entry name" value="DUF6790"/>
    <property type="match status" value="1"/>
</dbReference>
<sequence>MVVWFPILAWALALFSATFSIQRAHQWRNFPFICERLLAELLLFPVGLLGLWAALGHIVFANQAAAAIGWAPSPFQTEVGLANLGIGIAGLIGYVYRDWGYRLGVSLVTGVFLLGAAAGHIYQMYLTGNLAPGNAGPILYTDVLTPLALFILLAITRRAARDVIDE</sequence>